<keyword evidence="3" id="KW-1185">Reference proteome</keyword>
<name>A0AAW0HHK4_MYOGA</name>
<evidence type="ECO:0000313" key="2">
    <source>
        <dbReference type="EMBL" id="KAK7800975.1"/>
    </source>
</evidence>
<gene>
    <name evidence="2" type="ORF">U0070_004657</name>
</gene>
<proteinExistence type="predicted"/>
<comment type="caution">
    <text evidence="2">The sequence shown here is derived from an EMBL/GenBank/DDBJ whole genome shotgun (WGS) entry which is preliminary data.</text>
</comment>
<evidence type="ECO:0000256" key="1">
    <source>
        <dbReference type="SAM" id="MobiDB-lite"/>
    </source>
</evidence>
<dbReference type="EMBL" id="JBBHLL010000527">
    <property type="protein sequence ID" value="KAK7800975.1"/>
    <property type="molecule type" value="Genomic_DNA"/>
</dbReference>
<dbReference type="AlphaFoldDB" id="A0AAW0HHK4"/>
<reference evidence="2 3" key="1">
    <citation type="journal article" date="2023" name="bioRxiv">
        <title>Conserved and derived expression patterns and positive selection on dental genes reveal complex evolutionary context of ever-growing rodent molars.</title>
        <authorList>
            <person name="Calamari Z.T."/>
            <person name="Song A."/>
            <person name="Cohen E."/>
            <person name="Akter M."/>
            <person name="Roy R.D."/>
            <person name="Hallikas O."/>
            <person name="Christensen M.M."/>
            <person name="Li P."/>
            <person name="Marangoni P."/>
            <person name="Jernvall J."/>
            <person name="Klein O.D."/>
        </authorList>
    </citation>
    <scope>NUCLEOTIDE SEQUENCE [LARGE SCALE GENOMIC DNA]</scope>
    <source>
        <strain evidence="2">V071</strain>
    </source>
</reference>
<organism evidence="2 3">
    <name type="scientific">Myodes glareolus</name>
    <name type="common">Bank vole</name>
    <name type="synonym">Clethrionomys glareolus</name>
    <dbReference type="NCBI Taxonomy" id="447135"/>
    <lineage>
        <taxon>Eukaryota</taxon>
        <taxon>Metazoa</taxon>
        <taxon>Chordata</taxon>
        <taxon>Craniata</taxon>
        <taxon>Vertebrata</taxon>
        <taxon>Euteleostomi</taxon>
        <taxon>Mammalia</taxon>
        <taxon>Eutheria</taxon>
        <taxon>Euarchontoglires</taxon>
        <taxon>Glires</taxon>
        <taxon>Rodentia</taxon>
        <taxon>Myomorpha</taxon>
        <taxon>Muroidea</taxon>
        <taxon>Cricetidae</taxon>
        <taxon>Arvicolinae</taxon>
        <taxon>Myodes</taxon>
    </lineage>
</organism>
<feature type="compositionally biased region" description="Polar residues" evidence="1">
    <location>
        <begin position="1"/>
        <end position="15"/>
    </location>
</feature>
<dbReference type="Proteomes" id="UP001488838">
    <property type="component" value="Unassembled WGS sequence"/>
</dbReference>
<accession>A0AAW0HHK4</accession>
<feature type="region of interest" description="Disordered" evidence="1">
    <location>
        <begin position="1"/>
        <end position="37"/>
    </location>
</feature>
<sequence length="111" mass="11705">MGTPHPAQTPSSPSFIKNGLGYVGGPHQAPGQGGGHRVSRAVLHHTVRPQGLGGVGRGKRLKAVLTNDSLRQKLLNGNAPLQLALCGPQMYPRSRGQGTWTGGREPWGWKG</sequence>
<protein>
    <submittedName>
        <fullName evidence="2">Uncharacterized protein</fullName>
    </submittedName>
</protein>
<evidence type="ECO:0000313" key="3">
    <source>
        <dbReference type="Proteomes" id="UP001488838"/>
    </source>
</evidence>
<feature type="region of interest" description="Disordered" evidence="1">
    <location>
        <begin position="88"/>
        <end position="111"/>
    </location>
</feature>